<gene>
    <name evidence="1" type="ORF">PLEPLA_LOCUS6828</name>
</gene>
<name>A0A9N7TTR7_PLEPL</name>
<organism evidence="1 2">
    <name type="scientific">Pleuronectes platessa</name>
    <name type="common">European plaice</name>
    <dbReference type="NCBI Taxonomy" id="8262"/>
    <lineage>
        <taxon>Eukaryota</taxon>
        <taxon>Metazoa</taxon>
        <taxon>Chordata</taxon>
        <taxon>Craniata</taxon>
        <taxon>Vertebrata</taxon>
        <taxon>Euteleostomi</taxon>
        <taxon>Actinopterygii</taxon>
        <taxon>Neopterygii</taxon>
        <taxon>Teleostei</taxon>
        <taxon>Neoteleostei</taxon>
        <taxon>Acanthomorphata</taxon>
        <taxon>Carangaria</taxon>
        <taxon>Pleuronectiformes</taxon>
        <taxon>Pleuronectoidei</taxon>
        <taxon>Pleuronectidae</taxon>
        <taxon>Pleuronectes</taxon>
    </lineage>
</organism>
<comment type="caution">
    <text evidence="1">The sequence shown here is derived from an EMBL/GenBank/DDBJ whole genome shotgun (WGS) entry which is preliminary data.</text>
</comment>
<evidence type="ECO:0000313" key="2">
    <source>
        <dbReference type="Proteomes" id="UP001153269"/>
    </source>
</evidence>
<dbReference type="AlphaFoldDB" id="A0A9N7TTR7"/>
<reference evidence="1" key="1">
    <citation type="submission" date="2020-03" db="EMBL/GenBank/DDBJ databases">
        <authorList>
            <person name="Weist P."/>
        </authorList>
    </citation>
    <scope>NUCLEOTIDE SEQUENCE</scope>
</reference>
<keyword evidence="2" id="KW-1185">Reference proteome</keyword>
<proteinExistence type="predicted"/>
<protein>
    <submittedName>
        <fullName evidence="1">Uncharacterized protein</fullName>
    </submittedName>
</protein>
<dbReference type="EMBL" id="CADEAL010000358">
    <property type="protein sequence ID" value="CAB1419000.1"/>
    <property type="molecule type" value="Genomic_DNA"/>
</dbReference>
<evidence type="ECO:0000313" key="1">
    <source>
        <dbReference type="EMBL" id="CAB1419000.1"/>
    </source>
</evidence>
<dbReference type="Proteomes" id="UP001153269">
    <property type="component" value="Unassembled WGS sequence"/>
</dbReference>
<sequence length="152" mass="16839">MELLSHFLHIRSGTVSELTPISMVQRPFGKSRRNHDVTDEDVGGSLSLWHHSDSVQAFSRHVSVMHHTGLEAAPDWSPVALSEVHWSLPLPLCECWEVAGQPDKLVQLPSAQQDSGLSVAAEWNNHTVTPQEQKGLYYFLLHCPAAVPAPYA</sequence>
<accession>A0A9N7TTR7</accession>